<organism evidence="2 3">
    <name type="scientific">Conger conger</name>
    <name type="common">Conger eel</name>
    <name type="synonym">Muraena conger</name>
    <dbReference type="NCBI Taxonomy" id="82655"/>
    <lineage>
        <taxon>Eukaryota</taxon>
        <taxon>Metazoa</taxon>
        <taxon>Chordata</taxon>
        <taxon>Craniata</taxon>
        <taxon>Vertebrata</taxon>
        <taxon>Euteleostomi</taxon>
        <taxon>Actinopterygii</taxon>
        <taxon>Neopterygii</taxon>
        <taxon>Teleostei</taxon>
        <taxon>Anguilliformes</taxon>
        <taxon>Congridae</taxon>
        <taxon>Conger</taxon>
    </lineage>
</organism>
<dbReference type="EMBL" id="JAFJMO010000003">
    <property type="protein sequence ID" value="KAJ8282455.1"/>
    <property type="molecule type" value="Genomic_DNA"/>
</dbReference>
<sequence length="134" mass="14926">MITTDGRRVARETSAFSRDDFVAASRPSFQSSVRVAIGLQLPWRAAFPGSYCWVASLLSCSSTGCLCARNLAFRYCGGPIRDWYPTVVERPVSKHQELGKVINAEPQPGRQQNNVARTAWRKENERRHSSGGKP</sequence>
<evidence type="ECO:0000313" key="2">
    <source>
        <dbReference type="EMBL" id="KAJ8282455.1"/>
    </source>
</evidence>
<name>A0A9Q1DV91_CONCO</name>
<proteinExistence type="predicted"/>
<dbReference type="Proteomes" id="UP001152803">
    <property type="component" value="Unassembled WGS sequence"/>
</dbReference>
<protein>
    <submittedName>
        <fullName evidence="2">Uncharacterized protein</fullName>
    </submittedName>
</protein>
<evidence type="ECO:0000256" key="1">
    <source>
        <dbReference type="SAM" id="MobiDB-lite"/>
    </source>
</evidence>
<feature type="region of interest" description="Disordered" evidence="1">
    <location>
        <begin position="98"/>
        <end position="134"/>
    </location>
</feature>
<reference evidence="2" key="1">
    <citation type="journal article" date="2023" name="Science">
        <title>Genome structures resolve the early diversification of teleost fishes.</title>
        <authorList>
            <person name="Parey E."/>
            <person name="Louis A."/>
            <person name="Montfort J."/>
            <person name="Bouchez O."/>
            <person name="Roques C."/>
            <person name="Iampietro C."/>
            <person name="Lluch J."/>
            <person name="Castinel A."/>
            <person name="Donnadieu C."/>
            <person name="Desvignes T."/>
            <person name="Floi Bucao C."/>
            <person name="Jouanno E."/>
            <person name="Wen M."/>
            <person name="Mejri S."/>
            <person name="Dirks R."/>
            <person name="Jansen H."/>
            <person name="Henkel C."/>
            <person name="Chen W.J."/>
            <person name="Zahm M."/>
            <person name="Cabau C."/>
            <person name="Klopp C."/>
            <person name="Thompson A.W."/>
            <person name="Robinson-Rechavi M."/>
            <person name="Braasch I."/>
            <person name="Lecointre G."/>
            <person name="Bobe J."/>
            <person name="Postlethwait J.H."/>
            <person name="Berthelot C."/>
            <person name="Roest Crollius H."/>
            <person name="Guiguen Y."/>
        </authorList>
    </citation>
    <scope>NUCLEOTIDE SEQUENCE</scope>
    <source>
        <strain evidence="2">Concon-B</strain>
    </source>
</reference>
<accession>A0A9Q1DV91</accession>
<dbReference type="AlphaFoldDB" id="A0A9Q1DV91"/>
<evidence type="ECO:0000313" key="3">
    <source>
        <dbReference type="Proteomes" id="UP001152803"/>
    </source>
</evidence>
<gene>
    <name evidence="2" type="ORF">COCON_G00049740</name>
</gene>
<comment type="caution">
    <text evidence="2">The sequence shown here is derived from an EMBL/GenBank/DDBJ whole genome shotgun (WGS) entry which is preliminary data.</text>
</comment>
<keyword evidence="3" id="KW-1185">Reference proteome</keyword>